<dbReference type="InterPro" id="IPR051085">
    <property type="entry name" value="MB_O-acyltransferase"/>
</dbReference>
<feature type="transmembrane region" description="Helical" evidence="10">
    <location>
        <begin position="487"/>
        <end position="505"/>
    </location>
</feature>
<evidence type="ECO:0000256" key="8">
    <source>
        <dbReference type="ARBA" id="ARBA00023315"/>
    </source>
</evidence>
<evidence type="ECO:0000256" key="5">
    <source>
        <dbReference type="ARBA" id="ARBA00022692"/>
    </source>
</evidence>
<evidence type="ECO:0000256" key="3">
    <source>
        <dbReference type="ARBA" id="ARBA00022475"/>
    </source>
</evidence>
<comment type="caution">
    <text evidence="11">The sequence shown here is derived from an EMBL/GenBank/DDBJ whole genome shotgun (WGS) entry which is preliminary data.</text>
</comment>
<dbReference type="PANTHER" id="PTHR13285">
    <property type="entry name" value="ACYLTRANSFERASE"/>
    <property type="match status" value="1"/>
</dbReference>
<feature type="transmembrane region" description="Helical" evidence="10">
    <location>
        <begin position="126"/>
        <end position="144"/>
    </location>
</feature>
<dbReference type="AlphaFoldDB" id="A0A934VGE1"/>
<dbReference type="GO" id="GO:0005886">
    <property type="term" value="C:plasma membrane"/>
    <property type="evidence" value="ECO:0007669"/>
    <property type="project" value="UniProtKB-SubCell"/>
</dbReference>
<comment type="subcellular location">
    <subcellularLocation>
        <location evidence="1">Cell membrane</location>
        <topology evidence="1">Multi-pass membrane protein</topology>
    </subcellularLocation>
</comment>
<dbReference type="InterPro" id="IPR024194">
    <property type="entry name" value="Ac/AlaTfrase_AlgI/DltB"/>
</dbReference>
<gene>
    <name evidence="11" type="ORF">JIN81_10800</name>
</gene>
<dbReference type="PIRSF" id="PIRSF016636">
    <property type="entry name" value="AlgI_DltB"/>
    <property type="match status" value="1"/>
</dbReference>
<dbReference type="InterPro" id="IPR004299">
    <property type="entry name" value="MBOAT_fam"/>
</dbReference>
<comment type="similarity">
    <text evidence="2 9">Belongs to the membrane-bound acyltransferase family.</text>
</comment>
<evidence type="ECO:0000256" key="10">
    <source>
        <dbReference type="SAM" id="Phobius"/>
    </source>
</evidence>
<evidence type="ECO:0000313" key="11">
    <source>
        <dbReference type="EMBL" id="MBK1827510.1"/>
    </source>
</evidence>
<protein>
    <submittedName>
        <fullName evidence="11">MBOAT family protein</fullName>
    </submittedName>
</protein>
<accession>A0A934VGE1</accession>
<feature type="transmembrane region" description="Helical" evidence="10">
    <location>
        <begin position="156"/>
        <end position="174"/>
    </location>
</feature>
<feature type="transmembrane region" description="Helical" evidence="10">
    <location>
        <begin position="373"/>
        <end position="390"/>
    </location>
</feature>
<keyword evidence="5 10" id="KW-0812">Transmembrane</keyword>
<evidence type="ECO:0000256" key="4">
    <source>
        <dbReference type="ARBA" id="ARBA00022679"/>
    </source>
</evidence>
<evidence type="ECO:0000256" key="6">
    <source>
        <dbReference type="ARBA" id="ARBA00022989"/>
    </source>
</evidence>
<evidence type="ECO:0000313" key="12">
    <source>
        <dbReference type="Proteomes" id="UP000658278"/>
    </source>
</evidence>
<feature type="transmembrane region" description="Helical" evidence="10">
    <location>
        <begin position="57"/>
        <end position="76"/>
    </location>
</feature>
<feature type="transmembrane region" description="Helical" evidence="10">
    <location>
        <begin position="321"/>
        <end position="337"/>
    </location>
</feature>
<keyword evidence="7 9" id="KW-0472">Membrane</keyword>
<sequence>MIFNSYTFLLLFLPLTLLGFYMVGSRSLRGGFSWLVVMSLLYYGWWNPNPDQPWSPWWLALILGSSIGNYLFGRFISGHQASRPGKMALVLGVTANLGVLGYFKYAGLFTKTLEALTGSGMSLPDVILPLGISFFTFQQVAYLVDAWRGETKEYNFVDYLLFVTFFPQLIAGPIVHHKEMLPQFQKGRHNSHRWVNFSTGLTILLAGLFKKVVLADNFAPIATRLFGMATTGERDLTMGEAWAASTSYALQIYFDFSGYSDMAIGAARLFGIRLPLNFHSPYKATSVVDFWRRWHMTLSRFLRDYLYITLGGNRCGKVRRYTNLLITMALGGLWHGAGWTFLLWGLLHGAYLCINHAWFALRKAMSWPALPKPLAILLTFVAVLVAWVPFRAGSFELGPDGSTARALEATRSILSSMFGLNGFELWPDRSAMAVKDRHAFRAVMCVLLVWCLPNTQQWMRRYQPGLGLDRLPGGQLGPRRWWQWRPTGPWATFSILLLMGTIYQFDKLSEFIYFQF</sequence>
<organism evidence="11 12">
    <name type="scientific">Haloferula rosea</name>
    <dbReference type="NCBI Taxonomy" id="490093"/>
    <lineage>
        <taxon>Bacteria</taxon>
        <taxon>Pseudomonadati</taxon>
        <taxon>Verrucomicrobiota</taxon>
        <taxon>Verrucomicrobiia</taxon>
        <taxon>Verrucomicrobiales</taxon>
        <taxon>Verrucomicrobiaceae</taxon>
        <taxon>Haloferula</taxon>
    </lineage>
</organism>
<proteinExistence type="inferred from homology"/>
<keyword evidence="8 9" id="KW-0012">Acyltransferase</keyword>
<dbReference type="Pfam" id="PF03062">
    <property type="entry name" value="MBOAT"/>
    <property type="match status" value="1"/>
</dbReference>
<dbReference type="Proteomes" id="UP000658278">
    <property type="component" value="Unassembled WGS sequence"/>
</dbReference>
<keyword evidence="12" id="KW-1185">Reference proteome</keyword>
<keyword evidence="4 9" id="KW-0808">Transferase</keyword>
<dbReference type="InterPro" id="IPR028362">
    <property type="entry name" value="AlgI"/>
</dbReference>
<feature type="transmembrane region" description="Helical" evidence="10">
    <location>
        <begin position="6"/>
        <end position="23"/>
    </location>
</feature>
<evidence type="ECO:0000256" key="1">
    <source>
        <dbReference type="ARBA" id="ARBA00004651"/>
    </source>
</evidence>
<feature type="transmembrane region" description="Helical" evidence="10">
    <location>
        <begin position="88"/>
        <end position="106"/>
    </location>
</feature>
<dbReference type="PIRSF" id="PIRSF500217">
    <property type="entry name" value="AlgI"/>
    <property type="match status" value="1"/>
</dbReference>
<name>A0A934VGE1_9BACT</name>
<feature type="transmembrane region" description="Helical" evidence="10">
    <location>
        <begin position="194"/>
        <end position="214"/>
    </location>
</feature>
<dbReference type="PANTHER" id="PTHR13285:SF23">
    <property type="entry name" value="TEICHOIC ACID D-ALANYLTRANSFERASE"/>
    <property type="match status" value="1"/>
</dbReference>
<dbReference type="EMBL" id="JAENII010000007">
    <property type="protein sequence ID" value="MBK1827510.1"/>
    <property type="molecule type" value="Genomic_DNA"/>
</dbReference>
<dbReference type="RefSeq" id="WP_200279027.1">
    <property type="nucleotide sequence ID" value="NZ_JAENII010000007.1"/>
</dbReference>
<evidence type="ECO:0000256" key="7">
    <source>
        <dbReference type="ARBA" id="ARBA00023136"/>
    </source>
</evidence>
<keyword evidence="3 9" id="KW-1003">Cell membrane</keyword>
<evidence type="ECO:0000256" key="9">
    <source>
        <dbReference type="PIRNR" id="PIRNR016636"/>
    </source>
</evidence>
<evidence type="ECO:0000256" key="2">
    <source>
        <dbReference type="ARBA" id="ARBA00010323"/>
    </source>
</evidence>
<dbReference type="GO" id="GO:0016746">
    <property type="term" value="F:acyltransferase activity"/>
    <property type="evidence" value="ECO:0007669"/>
    <property type="project" value="UniProtKB-KW"/>
</dbReference>
<dbReference type="GO" id="GO:0042121">
    <property type="term" value="P:alginic acid biosynthetic process"/>
    <property type="evidence" value="ECO:0007669"/>
    <property type="project" value="InterPro"/>
</dbReference>
<reference evidence="11" key="1">
    <citation type="submission" date="2021-01" db="EMBL/GenBank/DDBJ databases">
        <title>Modified the classification status of verrucomicrobia.</title>
        <authorList>
            <person name="Feng X."/>
        </authorList>
    </citation>
    <scope>NUCLEOTIDE SEQUENCE</scope>
    <source>
        <strain evidence="11">KCTC 22201</strain>
    </source>
</reference>
<keyword evidence="6 10" id="KW-1133">Transmembrane helix</keyword>